<dbReference type="InterPro" id="IPR023313">
    <property type="entry name" value="UBQ-conjugating_AS"/>
</dbReference>
<evidence type="ECO:0000256" key="7">
    <source>
        <dbReference type="RuleBase" id="RU362109"/>
    </source>
</evidence>
<dbReference type="Gene3D" id="3.10.110.10">
    <property type="entry name" value="Ubiquitin Conjugating Enzyme"/>
    <property type="match status" value="1"/>
</dbReference>
<keyword evidence="3 7" id="KW-0547">Nucleotide-binding</keyword>
<dbReference type="WBParaSite" id="Csp11.Scaffold629.g8637.t1">
    <property type="protein sequence ID" value="Csp11.Scaffold629.g8637.t1"/>
    <property type="gene ID" value="Csp11.Scaffold629.g8637"/>
</dbReference>
<organism evidence="10 11">
    <name type="scientific">Caenorhabditis tropicalis</name>
    <dbReference type="NCBI Taxonomy" id="1561998"/>
    <lineage>
        <taxon>Eukaryota</taxon>
        <taxon>Metazoa</taxon>
        <taxon>Ecdysozoa</taxon>
        <taxon>Nematoda</taxon>
        <taxon>Chromadorea</taxon>
        <taxon>Rhabditida</taxon>
        <taxon>Rhabditina</taxon>
        <taxon>Rhabditomorpha</taxon>
        <taxon>Rhabditoidea</taxon>
        <taxon>Rhabditidae</taxon>
        <taxon>Peloderinae</taxon>
        <taxon>Caenorhabditis</taxon>
    </lineage>
</organism>
<evidence type="ECO:0000256" key="1">
    <source>
        <dbReference type="ARBA" id="ARBA00012486"/>
    </source>
</evidence>
<dbReference type="Pfam" id="PF00179">
    <property type="entry name" value="UQ_con"/>
    <property type="match status" value="1"/>
</dbReference>
<dbReference type="Proteomes" id="UP000095282">
    <property type="component" value="Unplaced"/>
</dbReference>
<evidence type="ECO:0000256" key="3">
    <source>
        <dbReference type="ARBA" id="ARBA00022741"/>
    </source>
</evidence>
<dbReference type="InterPro" id="IPR009060">
    <property type="entry name" value="UBA-like_sf"/>
</dbReference>
<evidence type="ECO:0000256" key="6">
    <source>
        <dbReference type="PROSITE-ProRule" id="PRU10133"/>
    </source>
</evidence>
<evidence type="ECO:0000259" key="9">
    <source>
        <dbReference type="PROSITE" id="PS50127"/>
    </source>
</evidence>
<sequence length="195" mass="21946">MLRVTRECREVASATDITEAGIHVEMTDNDLLNIKGRITGPADTPYAGGTFDIRISIPEQYPFEPPKAKFITRIWHPNISSQTGVICLDILKDKWAASLTLRTVLLSIQAMLCSPEPMDPQDAVVAKQYISNPAMYKTTAIFWAAHFANSKQEKDPEYTRKINRLVEMGIRETEAVTVLSCNNWKLDQSVQSIFN</sequence>
<dbReference type="GO" id="GO:0061631">
    <property type="term" value="F:ubiquitin conjugating enzyme activity"/>
    <property type="evidence" value="ECO:0007669"/>
    <property type="project" value="UniProtKB-EC"/>
</dbReference>
<evidence type="ECO:0000313" key="11">
    <source>
        <dbReference type="WBParaSite" id="Csp11.Scaffold629.g8637.t1"/>
    </source>
</evidence>
<dbReference type="EC" id="2.3.2.23" evidence="1"/>
<dbReference type="CDD" id="cd23800">
    <property type="entry name" value="UBCc_UBE2K"/>
    <property type="match status" value="1"/>
</dbReference>
<dbReference type="Gene3D" id="1.10.8.10">
    <property type="entry name" value="DNA helicase RuvA subunit, C-terminal domain"/>
    <property type="match status" value="1"/>
</dbReference>
<feature type="domain" description="UBC core" evidence="9">
    <location>
        <begin position="1"/>
        <end position="149"/>
    </location>
</feature>
<keyword evidence="2" id="KW-0808">Transferase</keyword>
<keyword evidence="4 7" id="KW-0833">Ubl conjugation pathway</keyword>
<dbReference type="SUPFAM" id="SSF46934">
    <property type="entry name" value="UBA-like"/>
    <property type="match status" value="1"/>
</dbReference>
<dbReference type="AlphaFoldDB" id="A0A1I7UEY7"/>
<dbReference type="SUPFAM" id="SSF54495">
    <property type="entry name" value="UBC-like"/>
    <property type="match status" value="1"/>
</dbReference>
<dbReference type="InterPro" id="IPR000608">
    <property type="entry name" value="UBC"/>
</dbReference>
<comment type="similarity">
    <text evidence="7">Belongs to the ubiquitin-conjugating enzyme family.</text>
</comment>
<accession>A0A1I7UEY7</accession>
<dbReference type="eggNOG" id="KOG0418">
    <property type="taxonomic scope" value="Eukaryota"/>
</dbReference>
<dbReference type="GO" id="GO:0005524">
    <property type="term" value="F:ATP binding"/>
    <property type="evidence" value="ECO:0007669"/>
    <property type="project" value="UniProtKB-UniRule"/>
</dbReference>
<dbReference type="FunFam" id="3.10.110.10:FF:000037">
    <property type="entry name" value="ubiquitin-conjugating enzyme E2 27"/>
    <property type="match status" value="1"/>
</dbReference>
<evidence type="ECO:0000256" key="4">
    <source>
        <dbReference type="ARBA" id="ARBA00022786"/>
    </source>
</evidence>
<name>A0A1I7UEY7_9PELO</name>
<evidence type="ECO:0000256" key="5">
    <source>
        <dbReference type="ARBA" id="ARBA00022840"/>
    </source>
</evidence>
<proteinExistence type="inferred from homology"/>
<feature type="domain" description="UBA" evidence="8">
    <location>
        <begin position="153"/>
        <end position="195"/>
    </location>
</feature>
<dbReference type="STRING" id="1561998.A0A1I7UEY7"/>
<evidence type="ECO:0000256" key="2">
    <source>
        <dbReference type="ARBA" id="ARBA00022679"/>
    </source>
</evidence>
<dbReference type="SMART" id="SM00212">
    <property type="entry name" value="UBCc"/>
    <property type="match status" value="1"/>
</dbReference>
<evidence type="ECO:0000259" key="8">
    <source>
        <dbReference type="PROSITE" id="PS50030"/>
    </source>
</evidence>
<keyword evidence="5 7" id="KW-0067">ATP-binding</keyword>
<dbReference type="InterPro" id="IPR015940">
    <property type="entry name" value="UBA"/>
</dbReference>
<dbReference type="PROSITE" id="PS50127">
    <property type="entry name" value="UBC_2"/>
    <property type="match status" value="1"/>
</dbReference>
<dbReference type="PROSITE" id="PS50030">
    <property type="entry name" value="UBA"/>
    <property type="match status" value="1"/>
</dbReference>
<dbReference type="PROSITE" id="PS00183">
    <property type="entry name" value="UBC_1"/>
    <property type="match status" value="1"/>
</dbReference>
<dbReference type="InterPro" id="IPR016135">
    <property type="entry name" value="UBQ-conjugating_enzyme/RWD"/>
</dbReference>
<reference evidence="11" key="1">
    <citation type="submission" date="2016-11" db="UniProtKB">
        <authorList>
            <consortium name="WormBaseParasite"/>
        </authorList>
    </citation>
    <scope>IDENTIFICATION</scope>
</reference>
<keyword evidence="10" id="KW-1185">Reference proteome</keyword>
<evidence type="ECO:0000313" key="10">
    <source>
        <dbReference type="Proteomes" id="UP000095282"/>
    </source>
</evidence>
<feature type="active site" description="Glycyl thioester intermediate" evidence="6">
    <location>
        <position position="87"/>
    </location>
</feature>
<protein>
    <recommendedName>
        <fullName evidence="1">E2 ubiquitin-conjugating enzyme</fullName>
        <ecNumber evidence="1">2.3.2.23</ecNumber>
    </recommendedName>
</protein>
<dbReference type="PANTHER" id="PTHR24068">
    <property type="entry name" value="UBIQUITIN-CONJUGATING ENZYME E2"/>
    <property type="match status" value="1"/>
</dbReference>